<evidence type="ECO:0000313" key="5">
    <source>
        <dbReference type="EMBL" id="VAW61163.1"/>
    </source>
</evidence>
<proteinExistence type="predicted"/>
<reference evidence="5" key="1">
    <citation type="submission" date="2018-06" db="EMBL/GenBank/DDBJ databases">
        <authorList>
            <person name="Zhirakovskaya E."/>
        </authorList>
    </citation>
    <scope>NUCLEOTIDE SEQUENCE</scope>
</reference>
<sequence>MQGILQNYWGCVNKNLPLLRILLLISGFLSPAFAFAQIKVEPVDEFIARANELQLAKNFAWLNLLHFKSTLLGARESQVDDDDFFLAEQGAHDAQAELEATLHGFFSKKASAHPRCLFPARYHWLNEKLNLDDYLPAMHCAPFEKWRKDFDAQSVTLLFPGMDLDNPASMFGHTYIRFDRADHNHLLSYTLSYAASYEESDSILTYSWNGITGGYPGEFFMPAFFETLKKYNEIEQRDIWEYPLNLNQHEIDQLIRHLWEMKGVDFDYFFFRENCSYQLLAMIDVAREDINMSIDAHPFYAEPIDTVRDIKNAGLITNEIYRPSAHNRIAQMSQQVGEAASQVAFSIVENSTEQNKQSIEKIISPFSNVQQAQILQLTDELLNQNENLSESEKELQLTILSLRSEVPVTKKEIEFKYTATPPEHAHKTARWHIALGEYETENNNGLTESNVFYEFSFRPAFHDLIDVQTGITEGAAINSLEAKFRWYKDKQILKFESSNFFSLQSIVPVKPWITSASKKVSFKIKQRDINENKRKTEFESYYAMGYATDIKSVLLYALVRGQFEYSPELKNNHALYLGADTGLLWQFKNTIIAGQMELNYLWLPQLSGEEGDVQKIKMGMQLNVLKDHAVRFEYEKINYAAFNVQELKFSYLVYF</sequence>
<name>A0A3B0X9U3_9ZZZZ</name>
<evidence type="ECO:0000256" key="1">
    <source>
        <dbReference type="SAM" id="Coils"/>
    </source>
</evidence>
<organism evidence="5">
    <name type="scientific">hydrothermal vent metagenome</name>
    <dbReference type="NCBI Taxonomy" id="652676"/>
    <lineage>
        <taxon>unclassified sequences</taxon>
        <taxon>metagenomes</taxon>
        <taxon>ecological metagenomes</taxon>
    </lineage>
</organism>
<feature type="domain" description="DUF7840" evidence="3">
    <location>
        <begin position="420"/>
        <end position="654"/>
    </location>
</feature>
<dbReference type="InterPro" id="IPR057162">
    <property type="entry name" value="DUF7840"/>
</dbReference>
<dbReference type="InterPro" id="IPR025178">
    <property type="entry name" value="Lnb_N"/>
</dbReference>
<dbReference type="Pfam" id="PF25222">
    <property type="entry name" value="DUF7840"/>
    <property type="match status" value="1"/>
</dbReference>
<dbReference type="EMBL" id="UOFH01000175">
    <property type="protein sequence ID" value="VAW61163.1"/>
    <property type="molecule type" value="Genomic_DNA"/>
</dbReference>
<dbReference type="AlphaFoldDB" id="A0A3B0X9U3"/>
<keyword evidence="1" id="KW-0175">Coiled coil</keyword>
<evidence type="ECO:0000259" key="2">
    <source>
        <dbReference type="Pfam" id="PF13387"/>
    </source>
</evidence>
<protein>
    <submittedName>
        <fullName evidence="5">Putative outermembrane protein</fullName>
    </submittedName>
</protein>
<dbReference type="InterPro" id="IPR057165">
    <property type="entry name" value="DUF7843"/>
</dbReference>
<gene>
    <name evidence="5" type="ORF">MNBD_GAMMA08-3153</name>
</gene>
<feature type="domain" description="DUF7843" evidence="4">
    <location>
        <begin position="54"/>
        <end position="128"/>
    </location>
</feature>
<feature type="coiled-coil region" evidence="1">
    <location>
        <begin position="374"/>
        <end position="405"/>
    </location>
</feature>
<dbReference type="Pfam" id="PF25225">
    <property type="entry name" value="DUF7843"/>
    <property type="match status" value="1"/>
</dbReference>
<evidence type="ECO:0000259" key="4">
    <source>
        <dbReference type="Pfam" id="PF25225"/>
    </source>
</evidence>
<dbReference type="Pfam" id="PF13387">
    <property type="entry name" value="Lnb_N"/>
    <property type="match status" value="1"/>
</dbReference>
<feature type="domain" description="Lnb N-terminal periplasmic" evidence="2">
    <location>
        <begin position="143"/>
        <end position="312"/>
    </location>
</feature>
<evidence type="ECO:0000259" key="3">
    <source>
        <dbReference type="Pfam" id="PF25222"/>
    </source>
</evidence>
<accession>A0A3B0X9U3</accession>